<reference evidence="1 2" key="1">
    <citation type="journal article" date="2016" name="Int. J. Syst. Evol. Microbiol.">
        <title>Pyruvatibacter mobilis gen. nov., sp. nov., a marine bacterium from the culture broth of Picochlorum sp. 122.</title>
        <authorList>
            <person name="Wang G."/>
            <person name="Tang M."/>
            <person name="Wu H."/>
            <person name="Dai S."/>
            <person name="Li T."/>
            <person name="Chen C."/>
            <person name="He H."/>
            <person name="Fan J."/>
            <person name="Xiang W."/>
            <person name="Li X."/>
        </authorList>
    </citation>
    <scope>NUCLEOTIDE SEQUENCE [LARGE SCALE GENOMIC DNA]</scope>
    <source>
        <strain evidence="1 2">GYP-11</strain>
    </source>
</reference>
<dbReference type="SUPFAM" id="SSF88713">
    <property type="entry name" value="Glycoside hydrolase/deacetylase"/>
    <property type="match status" value="1"/>
</dbReference>
<dbReference type="Proteomes" id="UP000470384">
    <property type="component" value="Unassembled WGS sequence"/>
</dbReference>
<dbReference type="RefSeq" id="WP_160587584.1">
    <property type="nucleotide sequence ID" value="NZ_BMHN01000001.1"/>
</dbReference>
<dbReference type="GeneID" id="300654858"/>
<dbReference type="PANTHER" id="PTHR30105:SF2">
    <property type="entry name" value="DIVERGENT POLYSACCHARIDE DEACETYLASE SUPERFAMILY"/>
    <property type="match status" value="1"/>
</dbReference>
<evidence type="ECO:0008006" key="3">
    <source>
        <dbReference type="Google" id="ProtNLM"/>
    </source>
</evidence>
<dbReference type="Pfam" id="PF04748">
    <property type="entry name" value="Polysacc_deac_2"/>
    <property type="match status" value="1"/>
</dbReference>
<evidence type="ECO:0000313" key="2">
    <source>
        <dbReference type="Proteomes" id="UP000470384"/>
    </source>
</evidence>
<dbReference type="GO" id="GO:0005975">
    <property type="term" value="P:carbohydrate metabolic process"/>
    <property type="evidence" value="ECO:0007669"/>
    <property type="project" value="InterPro"/>
</dbReference>
<dbReference type="EMBL" id="WXYQ01000005">
    <property type="protein sequence ID" value="NBG95674.1"/>
    <property type="molecule type" value="Genomic_DNA"/>
</dbReference>
<dbReference type="CDD" id="cd10936">
    <property type="entry name" value="CE4_DAC2"/>
    <property type="match status" value="1"/>
</dbReference>
<keyword evidence="2" id="KW-1185">Reference proteome</keyword>
<dbReference type="OrthoDB" id="9784811at2"/>
<gene>
    <name evidence="1" type="ORF">GTQ45_08005</name>
</gene>
<evidence type="ECO:0000313" key="1">
    <source>
        <dbReference type="EMBL" id="NBG95674.1"/>
    </source>
</evidence>
<organism evidence="1 2">
    <name type="scientific">Pyruvatibacter mobilis</name>
    <dbReference type="NCBI Taxonomy" id="1712261"/>
    <lineage>
        <taxon>Bacteria</taxon>
        <taxon>Pseudomonadati</taxon>
        <taxon>Pseudomonadota</taxon>
        <taxon>Alphaproteobacteria</taxon>
        <taxon>Hyphomicrobiales</taxon>
        <taxon>Parvibaculaceae</taxon>
        <taxon>Pyruvatibacter</taxon>
    </lineage>
</organism>
<dbReference type="InterPro" id="IPR006837">
    <property type="entry name" value="Divergent_DAC"/>
</dbReference>
<protein>
    <recommendedName>
        <fullName evidence="3">Divergent polysaccharide deacetylase family protein</fullName>
    </recommendedName>
</protein>
<proteinExistence type="predicted"/>
<accession>A0A845QB39</accession>
<dbReference type="AlphaFoldDB" id="A0A845QB39"/>
<dbReference type="Gene3D" id="3.20.20.370">
    <property type="entry name" value="Glycoside hydrolase/deacetylase"/>
    <property type="match status" value="1"/>
</dbReference>
<dbReference type="InterPro" id="IPR011330">
    <property type="entry name" value="Glyco_hydro/deAcase_b/a-brl"/>
</dbReference>
<sequence>MAKARSFTDRLKHAFAVPRPVRAPLALVMPFALGLVLGGAVLGGPALTQNRTEARISTAAAPSAEDHVVALGAASVPTPVVIAPGKRALKDAPPRMVFAEITLPAAPLDLGPAFRRGLTPERTPIVVASGKSGLLALASLGDVPIRDTRPAIALVIDDLGVAPDRSAHALRLPKEVTLSFLPYGGVSRPLAQAAAAKGHEIFLHVPMEPRGDADPGPDALRTADSTSRLRSKLDRQIADISEVAPIAGMNNHMGSRATADRRLMAEVMRGAAERGFVFVDSVTTPNSVARAAAARHDVPFLARDIFLDHGEGPDFLLAQLDTLEQQARARGVAVAIAHPHETSLEILDIWVKGLEAKGLRLVPVTEAIKIEARRSLLAMVQ</sequence>
<name>A0A845QB39_9HYPH</name>
<dbReference type="PANTHER" id="PTHR30105">
    <property type="entry name" value="UNCHARACTERIZED YIBQ-RELATED"/>
    <property type="match status" value="1"/>
</dbReference>
<comment type="caution">
    <text evidence="1">The sequence shown here is derived from an EMBL/GenBank/DDBJ whole genome shotgun (WGS) entry which is preliminary data.</text>
</comment>